<reference evidence="2" key="1">
    <citation type="journal article" date="2018" name="Genome Biol.">
        <title>SKESA: strategic k-mer extension for scrupulous assemblies.</title>
        <authorList>
            <person name="Souvorov A."/>
            <person name="Agarwala R."/>
            <person name="Lipman D.J."/>
        </authorList>
    </citation>
    <scope>NUCLEOTIDE SEQUENCE</scope>
    <source>
        <strain evidence="2">R404</strain>
    </source>
</reference>
<protein>
    <submittedName>
        <fullName evidence="1">Uncharacterized protein</fullName>
    </submittedName>
</protein>
<keyword evidence="4" id="KW-1185">Reference proteome</keyword>
<dbReference type="AlphaFoldDB" id="A0AAI9GS85"/>
<evidence type="ECO:0000313" key="1">
    <source>
        <dbReference type="EMBL" id="EML7085110.1"/>
    </source>
</evidence>
<evidence type="ECO:0000313" key="3">
    <source>
        <dbReference type="EMBL" id="MBQ0602335.1"/>
    </source>
</evidence>
<dbReference type="EMBL" id="ABNOCX020000019">
    <property type="protein sequence ID" value="EML7085110.1"/>
    <property type="molecule type" value="Genomic_DNA"/>
</dbReference>
<comment type="caution">
    <text evidence="1">The sequence shown here is derived from an EMBL/GenBank/DDBJ whole genome shotgun (WGS) entry which is preliminary data.</text>
</comment>
<dbReference type="RefSeq" id="WP_157776753.1">
    <property type="nucleotide sequence ID" value="NZ_ABFNOZ020000020.1"/>
</dbReference>
<reference evidence="1" key="4">
    <citation type="submission" date="2024-02" db="EMBL/GenBank/DDBJ databases">
        <authorList>
            <consortium name="Clinical and Environmental Microbiology Branch: Whole genome sequencing antimicrobial resistance pathogens in the healthcare setting"/>
        </authorList>
    </citation>
    <scope>NUCLEOTIDE SEQUENCE</scope>
    <source>
        <strain evidence="1">2023BB-00086</strain>
    </source>
</reference>
<dbReference type="GeneID" id="93287316"/>
<reference evidence="2" key="2">
    <citation type="submission" date="2020-11" db="EMBL/GenBank/DDBJ databases">
        <authorList>
            <consortium name="NCBI Pathogen Detection Project"/>
        </authorList>
    </citation>
    <scope>NUCLEOTIDE SEQUENCE</scope>
    <source>
        <strain evidence="2">R404</strain>
    </source>
</reference>
<name>A0AAI9GS85_KLEOX</name>
<reference evidence="3 4" key="3">
    <citation type="submission" date="2021-03" db="EMBL/GenBank/DDBJ databases">
        <authorList>
            <person name="Stanton E."/>
        </authorList>
    </citation>
    <scope>NUCLEOTIDE SEQUENCE [LARGE SCALE GENOMIC DNA]</scope>
    <source>
        <strain evidence="3 4">2020EL-00037</strain>
    </source>
</reference>
<evidence type="ECO:0000313" key="2">
    <source>
        <dbReference type="EMBL" id="HAT1682607.1"/>
    </source>
</evidence>
<gene>
    <name evidence="2" type="ORF">I8Y21_003312</name>
    <name evidence="3" type="ORF">J7S78_21240</name>
    <name evidence="1" type="ORF">RYF40_005626</name>
</gene>
<proteinExistence type="predicted"/>
<organism evidence="1">
    <name type="scientific">Klebsiella oxytoca</name>
    <dbReference type="NCBI Taxonomy" id="571"/>
    <lineage>
        <taxon>Bacteria</taxon>
        <taxon>Pseudomonadati</taxon>
        <taxon>Pseudomonadota</taxon>
        <taxon>Gammaproteobacteria</taxon>
        <taxon>Enterobacterales</taxon>
        <taxon>Enterobacteriaceae</taxon>
        <taxon>Klebsiella/Raoultella group</taxon>
        <taxon>Klebsiella</taxon>
    </lineage>
</organism>
<evidence type="ECO:0000313" key="4">
    <source>
        <dbReference type="Proteomes" id="UP000673434"/>
    </source>
</evidence>
<dbReference type="EMBL" id="DACSEO010000040">
    <property type="protein sequence ID" value="HAT1682607.1"/>
    <property type="molecule type" value="Genomic_DNA"/>
</dbReference>
<dbReference type="Proteomes" id="UP000673434">
    <property type="component" value="Unassembled WGS sequence"/>
</dbReference>
<sequence length="76" mass="8990">MKIATDFTGDNIWSLHRERDSLNREIKSCEPSRRKKMRYLSHFRLFITAGFIGRNRQAGRRTAHSGNLMILKKIKK</sequence>
<accession>A0AAI9GS85</accession>
<dbReference type="Proteomes" id="UP000856143">
    <property type="component" value="Unassembled WGS sequence"/>
</dbReference>
<dbReference type="EMBL" id="JAGKON010000024">
    <property type="protein sequence ID" value="MBQ0602335.1"/>
    <property type="molecule type" value="Genomic_DNA"/>
</dbReference>